<dbReference type="EMBL" id="BGZK01000090">
    <property type="protein sequence ID" value="GBP17743.1"/>
    <property type="molecule type" value="Genomic_DNA"/>
</dbReference>
<evidence type="ECO:0000313" key="1">
    <source>
        <dbReference type="EMBL" id="GBP17743.1"/>
    </source>
</evidence>
<reference evidence="1 2" key="1">
    <citation type="journal article" date="2019" name="Commun. Biol.">
        <title>The bagworm genome reveals a unique fibroin gene that provides high tensile strength.</title>
        <authorList>
            <person name="Kono N."/>
            <person name="Nakamura H."/>
            <person name="Ohtoshi R."/>
            <person name="Tomita M."/>
            <person name="Numata K."/>
            <person name="Arakawa K."/>
        </authorList>
    </citation>
    <scope>NUCLEOTIDE SEQUENCE [LARGE SCALE GENOMIC DNA]</scope>
</reference>
<comment type="caution">
    <text evidence="1">The sequence shown here is derived from an EMBL/GenBank/DDBJ whole genome shotgun (WGS) entry which is preliminary data.</text>
</comment>
<name>A0A4C1TUN2_EUMVA</name>
<keyword evidence="2" id="KW-1185">Reference proteome</keyword>
<sequence>MRQKEIQYRTTKPVRLVSGTSTRRGLSESVTRVTQSRRLCARTVRSADRILDCTYCTRRCLTSISGFLSWAIVLQDAVKSFGPSYSPHILVLRSHKKKELGPVFHTTKLHTSDTTSRNNVVIGSNQQNRIGHKTNALRTNNNINTYMWDATILGSNCYRSALSAVGARAPAARAAYIIANAVERLPRIREVQIPLERRRNAKRLRPKLRTHGRTG</sequence>
<accession>A0A4C1TUN2</accession>
<evidence type="ECO:0000313" key="2">
    <source>
        <dbReference type="Proteomes" id="UP000299102"/>
    </source>
</evidence>
<proteinExistence type="predicted"/>
<protein>
    <submittedName>
        <fullName evidence="1">Uncharacterized protein</fullName>
    </submittedName>
</protein>
<gene>
    <name evidence="1" type="ORF">EVAR_102601_1</name>
</gene>
<organism evidence="1 2">
    <name type="scientific">Eumeta variegata</name>
    <name type="common">Bagworm moth</name>
    <name type="synonym">Eumeta japonica</name>
    <dbReference type="NCBI Taxonomy" id="151549"/>
    <lineage>
        <taxon>Eukaryota</taxon>
        <taxon>Metazoa</taxon>
        <taxon>Ecdysozoa</taxon>
        <taxon>Arthropoda</taxon>
        <taxon>Hexapoda</taxon>
        <taxon>Insecta</taxon>
        <taxon>Pterygota</taxon>
        <taxon>Neoptera</taxon>
        <taxon>Endopterygota</taxon>
        <taxon>Lepidoptera</taxon>
        <taxon>Glossata</taxon>
        <taxon>Ditrysia</taxon>
        <taxon>Tineoidea</taxon>
        <taxon>Psychidae</taxon>
        <taxon>Oiketicinae</taxon>
        <taxon>Eumeta</taxon>
    </lineage>
</organism>
<dbReference type="Proteomes" id="UP000299102">
    <property type="component" value="Unassembled WGS sequence"/>
</dbReference>
<dbReference type="AlphaFoldDB" id="A0A4C1TUN2"/>